<comment type="caution">
    <text evidence="1">The sequence shown here is derived from an EMBL/GenBank/DDBJ whole genome shotgun (WGS) entry which is preliminary data.</text>
</comment>
<dbReference type="SUPFAM" id="SSF82771">
    <property type="entry name" value="GIY-YIG endonuclease"/>
    <property type="match status" value="1"/>
</dbReference>
<evidence type="ECO:0000313" key="2">
    <source>
        <dbReference type="Proteomes" id="UP001595683"/>
    </source>
</evidence>
<sequence>MLGKDTAMIGDLNARVRAMAAHTAELVPDAAYVNYMILDPREVDLDGILPGAPIYVGQTANIAKRIASHVRQALAPGNPPTNVYARMAEIIAAGQVPIFRVLEVHQTRAAALLAETVWAQRLLRGGAKLCNQWPEQAQHLPVHDIARRQQVRLRNLTLTEGAEAGVFLSVRCRKKCWSAAFASVDLIPRFGEAASFHTVRKATRHCPRCGILVQHDIVTSAAEIVPPWAPWPFGGAVTPSCRAA</sequence>
<dbReference type="EMBL" id="JBHRYE010000049">
    <property type="protein sequence ID" value="MFC3673652.1"/>
    <property type="molecule type" value="Genomic_DNA"/>
</dbReference>
<protein>
    <recommendedName>
        <fullName evidence="3">GIY-YIG domain-containing protein</fullName>
    </recommendedName>
</protein>
<organism evidence="1 2">
    <name type="scientific">Novosphingobium pokkalii</name>
    <dbReference type="NCBI Taxonomy" id="1770194"/>
    <lineage>
        <taxon>Bacteria</taxon>
        <taxon>Pseudomonadati</taxon>
        <taxon>Pseudomonadota</taxon>
        <taxon>Alphaproteobacteria</taxon>
        <taxon>Sphingomonadales</taxon>
        <taxon>Sphingomonadaceae</taxon>
        <taxon>Novosphingobium</taxon>
    </lineage>
</organism>
<proteinExistence type="predicted"/>
<evidence type="ECO:0000313" key="1">
    <source>
        <dbReference type="EMBL" id="MFC3673652.1"/>
    </source>
</evidence>
<reference evidence="2" key="1">
    <citation type="journal article" date="2019" name="Int. J. Syst. Evol. Microbiol.">
        <title>The Global Catalogue of Microorganisms (GCM) 10K type strain sequencing project: providing services to taxonomists for standard genome sequencing and annotation.</title>
        <authorList>
            <consortium name="The Broad Institute Genomics Platform"/>
            <consortium name="The Broad Institute Genome Sequencing Center for Infectious Disease"/>
            <person name="Wu L."/>
            <person name="Ma J."/>
        </authorList>
    </citation>
    <scope>NUCLEOTIDE SEQUENCE [LARGE SCALE GENOMIC DNA]</scope>
    <source>
        <strain evidence="2">KCTC 42224</strain>
    </source>
</reference>
<keyword evidence="2" id="KW-1185">Reference proteome</keyword>
<evidence type="ECO:0008006" key="3">
    <source>
        <dbReference type="Google" id="ProtNLM"/>
    </source>
</evidence>
<gene>
    <name evidence="1" type="ORF">ACFOOT_19700</name>
</gene>
<dbReference type="RefSeq" id="WP_191324910.1">
    <property type="nucleotide sequence ID" value="NZ_BMZP01000012.1"/>
</dbReference>
<name>A0ABV7V9A1_9SPHN</name>
<dbReference type="Proteomes" id="UP001595683">
    <property type="component" value="Unassembled WGS sequence"/>
</dbReference>
<dbReference type="InterPro" id="IPR035901">
    <property type="entry name" value="GIY-YIG_endonuc_sf"/>
</dbReference>
<accession>A0ABV7V9A1</accession>